<protein>
    <submittedName>
        <fullName evidence="2">Uncharacterized protein</fullName>
    </submittedName>
</protein>
<reference evidence="3" key="1">
    <citation type="journal article" date="2019" name="Int. J. Syst. Evol. Microbiol.">
        <title>The Global Catalogue of Microorganisms (GCM) 10K type strain sequencing project: providing services to taxonomists for standard genome sequencing and annotation.</title>
        <authorList>
            <consortium name="The Broad Institute Genomics Platform"/>
            <consortium name="The Broad Institute Genome Sequencing Center for Infectious Disease"/>
            <person name="Wu L."/>
            <person name="Ma J."/>
        </authorList>
    </citation>
    <scope>NUCLEOTIDE SEQUENCE [LARGE SCALE GENOMIC DNA]</scope>
    <source>
        <strain evidence="3">CCUG 43114</strain>
    </source>
</reference>
<organism evidence="2 3">
    <name type="scientific">Aquipuribacter nitratireducens</name>
    <dbReference type="NCBI Taxonomy" id="650104"/>
    <lineage>
        <taxon>Bacteria</taxon>
        <taxon>Bacillati</taxon>
        <taxon>Actinomycetota</taxon>
        <taxon>Actinomycetes</taxon>
        <taxon>Micrococcales</taxon>
        <taxon>Intrasporangiaceae</taxon>
        <taxon>Aquipuribacter</taxon>
    </lineage>
</organism>
<feature type="region of interest" description="Disordered" evidence="1">
    <location>
        <begin position="1"/>
        <end position="44"/>
    </location>
</feature>
<dbReference type="RefSeq" id="WP_340270799.1">
    <property type="nucleotide sequence ID" value="NZ_JBBEOG010000008.1"/>
</dbReference>
<keyword evidence="3" id="KW-1185">Reference proteome</keyword>
<dbReference type="EMBL" id="JBHSLD010000007">
    <property type="protein sequence ID" value="MFC5380939.1"/>
    <property type="molecule type" value="Genomic_DNA"/>
</dbReference>
<name>A0ABW0GMP7_9MICO</name>
<evidence type="ECO:0000313" key="3">
    <source>
        <dbReference type="Proteomes" id="UP001596122"/>
    </source>
</evidence>
<evidence type="ECO:0000256" key="1">
    <source>
        <dbReference type="SAM" id="MobiDB-lite"/>
    </source>
</evidence>
<sequence>MSDQTGEPLVGQHLDDPDAPLATSGAVPDTPHPHGPGHDPVLDEVESHVDPAVAALVHEVRDRFGARGLRDAITLATYELEIAEQAVASLSPEPEPEQPRA</sequence>
<proteinExistence type="predicted"/>
<comment type="caution">
    <text evidence="2">The sequence shown here is derived from an EMBL/GenBank/DDBJ whole genome shotgun (WGS) entry which is preliminary data.</text>
</comment>
<gene>
    <name evidence="2" type="ORF">ACFPJ6_09060</name>
</gene>
<evidence type="ECO:0000313" key="2">
    <source>
        <dbReference type="EMBL" id="MFC5380939.1"/>
    </source>
</evidence>
<accession>A0ABW0GMP7</accession>
<dbReference type="Proteomes" id="UP001596122">
    <property type="component" value="Unassembled WGS sequence"/>
</dbReference>